<sequence length="324" mass="34928">MTVTVSIVLGSVRAGRQGPRVAKYLETKFLAAGVKVHIIDPVDYDVPLLAGRYDWLPEDQKTDKFKALHAKLVESDAFVLVTPEYNHSYSPVLANLLDYFWHNEYFGKVAGIATYSMSGFGGVRAAGPLHTLIVGLGLVTIPRELPFPSVHTLLKEDGTLSAEAGSSGESLEGGAVKFAGELKWFAEALQAKRATGGLPAHHVEAHVVVGLTNVLHGSSGVTEAGLDGASIDIPFIQAIIARNRPFVVLGTFRAGRQGSRVVKYLETKFLTAGTMVHVIDPVEYKVPVLAGRFGHLPEDQKTDVFKSLQAKFAEPDALVFVTPE</sequence>
<dbReference type="SUPFAM" id="SSF52218">
    <property type="entry name" value="Flavoproteins"/>
    <property type="match status" value="2"/>
</dbReference>
<proteinExistence type="predicted"/>
<dbReference type="PANTHER" id="PTHR30543">
    <property type="entry name" value="CHROMATE REDUCTASE"/>
    <property type="match status" value="1"/>
</dbReference>
<reference evidence="2 3" key="1">
    <citation type="submission" date="2019-07" db="EMBL/GenBank/DDBJ databases">
        <title>Genomics analysis of Aphanomyces spp. identifies a new class of oomycete effector associated with host adaptation.</title>
        <authorList>
            <person name="Gaulin E."/>
        </authorList>
    </citation>
    <scope>NUCLEOTIDE SEQUENCE [LARGE SCALE GENOMIC DNA]</scope>
    <source>
        <strain evidence="2 3">ATCC 201684</strain>
    </source>
</reference>
<dbReference type="Pfam" id="PF03358">
    <property type="entry name" value="FMN_red"/>
    <property type="match status" value="1"/>
</dbReference>
<evidence type="ECO:0000313" key="2">
    <source>
        <dbReference type="EMBL" id="KAF0736953.1"/>
    </source>
</evidence>
<protein>
    <recommendedName>
        <fullName evidence="1">NADPH-dependent FMN reductase-like domain-containing protein</fullName>
    </recommendedName>
</protein>
<keyword evidence="3" id="KW-1185">Reference proteome</keyword>
<dbReference type="AlphaFoldDB" id="A0A6G0XA20"/>
<dbReference type="GO" id="GO:0016491">
    <property type="term" value="F:oxidoreductase activity"/>
    <property type="evidence" value="ECO:0007669"/>
    <property type="project" value="InterPro"/>
</dbReference>
<dbReference type="Gene3D" id="3.40.50.360">
    <property type="match status" value="2"/>
</dbReference>
<evidence type="ECO:0000259" key="1">
    <source>
        <dbReference type="Pfam" id="PF03358"/>
    </source>
</evidence>
<evidence type="ECO:0000313" key="3">
    <source>
        <dbReference type="Proteomes" id="UP000481153"/>
    </source>
</evidence>
<gene>
    <name evidence="2" type="ORF">Ae201684_006765</name>
</gene>
<dbReference type="Proteomes" id="UP000481153">
    <property type="component" value="Unassembled WGS sequence"/>
</dbReference>
<feature type="domain" description="NADPH-dependent FMN reductase-like" evidence="1">
    <location>
        <begin position="5"/>
        <end position="149"/>
    </location>
</feature>
<comment type="caution">
    <text evidence="2">The sequence shown here is derived from an EMBL/GenBank/DDBJ whole genome shotgun (WGS) entry which is preliminary data.</text>
</comment>
<dbReference type="GO" id="GO:0010181">
    <property type="term" value="F:FMN binding"/>
    <property type="evidence" value="ECO:0007669"/>
    <property type="project" value="TreeGrafter"/>
</dbReference>
<accession>A0A6G0XA20</accession>
<organism evidence="2 3">
    <name type="scientific">Aphanomyces euteiches</name>
    <dbReference type="NCBI Taxonomy" id="100861"/>
    <lineage>
        <taxon>Eukaryota</taxon>
        <taxon>Sar</taxon>
        <taxon>Stramenopiles</taxon>
        <taxon>Oomycota</taxon>
        <taxon>Saprolegniomycetes</taxon>
        <taxon>Saprolegniales</taxon>
        <taxon>Verrucalvaceae</taxon>
        <taxon>Aphanomyces</taxon>
    </lineage>
</organism>
<dbReference type="InterPro" id="IPR029039">
    <property type="entry name" value="Flavoprotein-like_sf"/>
</dbReference>
<dbReference type="InterPro" id="IPR050712">
    <property type="entry name" value="NAD(P)H-dep_reductase"/>
</dbReference>
<name>A0A6G0XA20_9STRA</name>
<dbReference type="VEuPathDB" id="FungiDB:AeMF1_018577"/>
<dbReference type="EMBL" id="VJMJ01000085">
    <property type="protein sequence ID" value="KAF0736953.1"/>
    <property type="molecule type" value="Genomic_DNA"/>
</dbReference>
<dbReference type="GO" id="GO:0005829">
    <property type="term" value="C:cytosol"/>
    <property type="evidence" value="ECO:0007669"/>
    <property type="project" value="TreeGrafter"/>
</dbReference>
<dbReference type="PANTHER" id="PTHR30543:SF21">
    <property type="entry name" value="NAD(P)H-DEPENDENT FMN REDUCTASE LOT6"/>
    <property type="match status" value="1"/>
</dbReference>
<dbReference type="InterPro" id="IPR005025">
    <property type="entry name" value="FMN_Rdtase-like_dom"/>
</dbReference>